<dbReference type="EMBL" id="UPXX01000009">
    <property type="protein sequence ID" value="VBB41789.1"/>
    <property type="molecule type" value="Genomic_DNA"/>
</dbReference>
<proteinExistence type="predicted"/>
<name>A0A653A176_UNCDX</name>
<accession>A0A653A176</accession>
<gene>
    <name evidence="1" type="ORF">TRIP_B170091</name>
</gene>
<dbReference type="AlphaFoldDB" id="A0A653A176"/>
<evidence type="ECO:0000313" key="1">
    <source>
        <dbReference type="EMBL" id="VBB41789.1"/>
    </source>
</evidence>
<reference evidence="1" key="1">
    <citation type="submission" date="2018-07" db="EMBL/GenBank/DDBJ databases">
        <authorList>
            <consortium name="Genoscope - CEA"/>
            <person name="William W."/>
        </authorList>
    </citation>
    <scope>NUCLEOTIDE SEQUENCE</scope>
    <source>
        <strain evidence="1">IK1</strain>
    </source>
</reference>
<protein>
    <submittedName>
        <fullName evidence="1">Uncharacterized protein</fullName>
    </submittedName>
</protein>
<sequence>MSVIRWSQSPPVFVPPLPENGRCPAEKATPALEGARGKKYGGDEGIRTPGLYVANVPLSHLSYIPTPLWQSRHLTPSVIRFIFGHYNDSILIGNRFFNAATQKH</sequence>
<organism evidence="1">
    <name type="scientific">Uncultured Desulfatiglans sp</name>
    <dbReference type="NCBI Taxonomy" id="1748965"/>
    <lineage>
        <taxon>Bacteria</taxon>
        <taxon>Pseudomonadati</taxon>
        <taxon>Thermodesulfobacteriota</taxon>
        <taxon>Desulfobacteria</taxon>
        <taxon>Desulfatiglandales</taxon>
        <taxon>Desulfatiglandaceae</taxon>
        <taxon>Desulfatiglans</taxon>
        <taxon>environmental samples</taxon>
    </lineage>
</organism>